<organism evidence="3">
    <name type="scientific">Trypanosoma congolense (strain IL3000)</name>
    <dbReference type="NCBI Taxonomy" id="1068625"/>
    <lineage>
        <taxon>Eukaryota</taxon>
        <taxon>Discoba</taxon>
        <taxon>Euglenozoa</taxon>
        <taxon>Kinetoplastea</taxon>
        <taxon>Metakinetoplastina</taxon>
        <taxon>Trypanosomatida</taxon>
        <taxon>Trypanosomatidae</taxon>
        <taxon>Trypanosoma</taxon>
        <taxon>Nannomonas</taxon>
    </lineage>
</organism>
<feature type="domain" description="VPS9" evidence="2">
    <location>
        <begin position="550"/>
        <end position="716"/>
    </location>
</feature>
<dbReference type="PANTHER" id="PTHR43215">
    <property type="entry name" value="RADIAL SPOKE HEAD 1 HOMOLOG"/>
    <property type="match status" value="1"/>
</dbReference>
<dbReference type="Gene3D" id="2.20.110.10">
    <property type="entry name" value="Histone H3 K4-specific methyltransferase SET7/9 N-terminal domain"/>
    <property type="match status" value="1"/>
</dbReference>
<dbReference type="InterPro" id="IPR003123">
    <property type="entry name" value="VPS9"/>
</dbReference>
<evidence type="ECO:0000313" key="3">
    <source>
        <dbReference type="EMBL" id="CCC89720.1"/>
    </source>
</evidence>
<proteinExistence type="predicted"/>
<dbReference type="Pfam" id="PF02204">
    <property type="entry name" value="VPS9"/>
    <property type="match status" value="1"/>
</dbReference>
<dbReference type="SUPFAM" id="SSF109993">
    <property type="entry name" value="VPS9 domain"/>
    <property type="match status" value="1"/>
</dbReference>
<dbReference type="EMBL" id="HE575316">
    <property type="protein sequence ID" value="CCC89720.1"/>
    <property type="molecule type" value="Genomic_DNA"/>
</dbReference>
<dbReference type="PROSITE" id="PS51205">
    <property type="entry name" value="VPS9"/>
    <property type="match status" value="1"/>
</dbReference>
<sequence length="910" mass="101897">MNQCVSDSENEFDPLKNENPLREFSPIRLWCGGKFSPTRTAASDKEGAIPVEATMSGGRKWKVLNVDFGDKYFGEVLLSGSMEVPHGSGRLFSQEGKHFYDGNFVNRNRDGNGMLNTERYTLWCKWKMNRPDLTNPARVEYPDGTKYCGFLSSHQSSSPGSSITSAQRSRLSKFSIWVHSLVLVRERWGEIVHSSGDRYLGQWKNDMPSGFGCYMTKAGDRYVGLFQKGKFHDTGTLFLRTSELDKERVKLPDGVGFLFQQDQPADQQEDAAEVASEKIKTRFRSCFGDSCAGDVAECTVGGSGRQGRPGGWNGIAFDGVWEMGRFLGEGHVTLPCGSRVTAEWKSLLCPTKGRVFVTSLDKRCSGQKDMNTRNWLQCFHWEPLLSGSTEDVKEQRYAACASYRERLKGSSSDDEVQSVLADFCNSEDSLRNALKVFRRCFYFLHGTCGRSSEIGSGWGSTVLGWCNICNAYGGCIHHVRGRRISVSDVELALTDIISFVRSAERWVVEMLGSVSVASRSCSLFVTRRLLDLVLRDVHSVLFNLYVYAYNVEDAALTEALERVRQRTTLDDLGVNFARMQRSEKLFDPYADAVNRIERLGRGVWTYGTKLKVLGQWSMEIDLSIRLSRVNVDDEPLALLMSRDAQPSPGSADDLIPIHQYVLMKARLNHLYVHTKLLVDFSSEDIFMEFTSHENFFVITFQACTLILSNLHPLLRDESNVLAPPTLFEERLRTAVHSFSRMAGAFLSLMESHSALIYEPPLALDSEDMQGVAIGYVKAWIPEAVDMVSTYGRGTCGDDCKSISVPDLLQMEETRGLALLNEQDFPRAVALFCWFAASSILSVLRIRLGLVAATGTEVLVVETDMTKFLDDYAHWCDAHGEHVSTLVLLVGKDTARPLFLRRAAVLLSSIL</sequence>
<evidence type="ECO:0000256" key="1">
    <source>
        <dbReference type="ARBA" id="ARBA00022737"/>
    </source>
</evidence>
<gene>
    <name evidence="3" type="ORF">TCIL3000_3_1470</name>
</gene>
<name>G0UK15_TRYCI</name>
<accession>G0UK15</accession>
<dbReference type="Gene3D" id="1.20.1050.80">
    <property type="entry name" value="VPS9 domain"/>
    <property type="match status" value="1"/>
</dbReference>
<reference evidence="3" key="1">
    <citation type="journal article" date="2012" name="Proc. Natl. Acad. Sci. U.S.A.">
        <title>Antigenic diversity is generated by distinct evolutionary mechanisms in African trypanosome species.</title>
        <authorList>
            <person name="Jackson A.P."/>
            <person name="Berry A."/>
            <person name="Aslett M."/>
            <person name="Allison H.C."/>
            <person name="Burton P."/>
            <person name="Vavrova-Anderson J."/>
            <person name="Brown R."/>
            <person name="Browne H."/>
            <person name="Corton N."/>
            <person name="Hauser H."/>
            <person name="Gamble J."/>
            <person name="Gilderthorp R."/>
            <person name="Marcello L."/>
            <person name="McQuillan J."/>
            <person name="Otto T.D."/>
            <person name="Quail M.A."/>
            <person name="Sanders M.J."/>
            <person name="van Tonder A."/>
            <person name="Ginger M.L."/>
            <person name="Field M.C."/>
            <person name="Barry J.D."/>
            <person name="Hertz-Fowler C."/>
            <person name="Berriman M."/>
        </authorList>
    </citation>
    <scope>NUCLEOTIDE SEQUENCE</scope>
    <source>
        <strain evidence="3">IL3000</strain>
    </source>
</reference>
<dbReference type="AlphaFoldDB" id="G0UK15"/>
<evidence type="ECO:0000259" key="2">
    <source>
        <dbReference type="PROSITE" id="PS51205"/>
    </source>
</evidence>
<dbReference type="InterPro" id="IPR037191">
    <property type="entry name" value="VPS9_dom_sf"/>
</dbReference>
<dbReference type="SMART" id="SM00698">
    <property type="entry name" value="MORN"/>
    <property type="match status" value="2"/>
</dbReference>
<dbReference type="InterPro" id="IPR003409">
    <property type="entry name" value="MORN"/>
</dbReference>
<dbReference type="PANTHER" id="PTHR43215:SF14">
    <property type="entry name" value="RADIAL SPOKE HEAD 1 HOMOLOG"/>
    <property type="match status" value="1"/>
</dbReference>
<dbReference type="SUPFAM" id="SSF82185">
    <property type="entry name" value="Histone H3 K4-specific methyltransferase SET7/9 N-terminal domain"/>
    <property type="match status" value="2"/>
</dbReference>
<dbReference type="VEuPathDB" id="TriTrypDB:TcIL3000_3_1470"/>
<keyword evidence="1" id="KW-0677">Repeat</keyword>
<protein>
    <recommendedName>
        <fullName evidence="2">VPS9 domain-containing protein</fullName>
    </recommendedName>
</protein>